<evidence type="ECO:0000313" key="3">
    <source>
        <dbReference type="Proteomes" id="UP000193467"/>
    </source>
</evidence>
<protein>
    <submittedName>
        <fullName evidence="2">Uncharacterized protein</fullName>
    </submittedName>
</protein>
<sequence>METTNPPPSISAPPKDLSFNGGGPPISFRTKSSSKWLLQKNLKVRDTGKKDLQVPLPRSTTSNSHSASPENGVKSSVATVRKVP</sequence>
<accession>A0A1Y2FTA4</accession>
<evidence type="ECO:0000313" key="2">
    <source>
        <dbReference type="EMBL" id="ORY85935.1"/>
    </source>
</evidence>
<organism evidence="2 3">
    <name type="scientific">Leucosporidium creatinivorum</name>
    <dbReference type="NCBI Taxonomy" id="106004"/>
    <lineage>
        <taxon>Eukaryota</taxon>
        <taxon>Fungi</taxon>
        <taxon>Dikarya</taxon>
        <taxon>Basidiomycota</taxon>
        <taxon>Pucciniomycotina</taxon>
        <taxon>Microbotryomycetes</taxon>
        <taxon>Leucosporidiales</taxon>
        <taxon>Leucosporidium</taxon>
    </lineage>
</organism>
<dbReference type="InParanoid" id="A0A1Y2FTA4"/>
<name>A0A1Y2FTA4_9BASI</name>
<proteinExistence type="predicted"/>
<feature type="region of interest" description="Disordered" evidence="1">
    <location>
        <begin position="1"/>
        <end position="84"/>
    </location>
</feature>
<comment type="caution">
    <text evidence="2">The sequence shown here is derived from an EMBL/GenBank/DDBJ whole genome shotgun (WGS) entry which is preliminary data.</text>
</comment>
<feature type="compositionally biased region" description="Pro residues" evidence="1">
    <location>
        <begin position="1"/>
        <end position="11"/>
    </location>
</feature>
<dbReference type="EMBL" id="MCGR01000015">
    <property type="protein sequence ID" value="ORY85935.1"/>
    <property type="molecule type" value="Genomic_DNA"/>
</dbReference>
<gene>
    <name evidence="2" type="ORF">BCR35DRAFT_47950</name>
</gene>
<feature type="compositionally biased region" description="Basic and acidic residues" evidence="1">
    <location>
        <begin position="43"/>
        <end position="52"/>
    </location>
</feature>
<dbReference type="AlphaFoldDB" id="A0A1Y2FTA4"/>
<keyword evidence="3" id="KW-1185">Reference proteome</keyword>
<reference evidence="2 3" key="1">
    <citation type="submission" date="2016-07" db="EMBL/GenBank/DDBJ databases">
        <title>Pervasive Adenine N6-methylation of Active Genes in Fungi.</title>
        <authorList>
            <consortium name="DOE Joint Genome Institute"/>
            <person name="Mondo S.J."/>
            <person name="Dannebaum R.O."/>
            <person name="Kuo R.C."/>
            <person name="Labutti K."/>
            <person name="Haridas S."/>
            <person name="Kuo A."/>
            <person name="Salamov A."/>
            <person name="Ahrendt S.R."/>
            <person name="Lipzen A."/>
            <person name="Sullivan W."/>
            <person name="Andreopoulos W.B."/>
            <person name="Clum A."/>
            <person name="Lindquist E."/>
            <person name="Daum C."/>
            <person name="Ramamoorthy G.K."/>
            <person name="Gryganskyi A."/>
            <person name="Culley D."/>
            <person name="Magnuson J.K."/>
            <person name="James T.Y."/>
            <person name="O'Malley M.A."/>
            <person name="Stajich J.E."/>
            <person name="Spatafora J.W."/>
            <person name="Visel A."/>
            <person name="Grigoriev I.V."/>
        </authorList>
    </citation>
    <scope>NUCLEOTIDE SEQUENCE [LARGE SCALE GENOMIC DNA]</scope>
    <source>
        <strain evidence="2 3">62-1032</strain>
    </source>
</reference>
<evidence type="ECO:0000256" key="1">
    <source>
        <dbReference type="SAM" id="MobiDB-lite"/>
    </source>
</evidence>
<dbReference type="Proteomes" id="UP000193467">
    <property type="component" value="Unassembled WGS sequence"/>
</dbReference>
<feature type="compositionally biased region" description="Polar residues" evidence="1">
    <location>
        <begin position="58"/>
        <end position="78"/>
    </location>
</feature>